<reference evidence="6" key="2">
    <citation type="submission" date="2025-08" db="UniProtKB">
        <authorList>
            <consortium name="Ensembl"/>
        </authorList>
    </citation>
    <scope>IDENTIFICATION</scope>
</reference>
<dbReference type="CDD" id="cd00136">
    <property type="entry name" value="PDZ_canonical"/>
    <property type="match status" value="1"/>
</dbReference>
<evidence type="ECO:0000259" key="4">
    <source>
        <dbReference type="PROSITE" id="PS50010"/>
    </source>
</evidence>
<dbReference type="SMART" id="SM00325">
    <property type="entry name" value="RhoGEF"/>
    <property type="match status" value="1"/>
</dbReference>
<dbReference type="InterPro" id="IPR035899">
    <property type="entry name" value="DBL_dom_sf"/>
</dbReference>
<feature type="region of interest" description="Disordered" evidence="2">
    <location>
        <begin position="1549"/>
        <end position="1568"/>
    </location>
</feature>
<dbReference type="GeneTree" id="ENSGT00940000157012"/>
<dbReference type="InterPro" id="IPR011993">
    <property type="entry name" value="PH-like_dom_sf"/>
</dbReference>
<dbReference type="InterPro" id="IPR040655">
    <property type="entry name" value="TIAM1_CC-Ex"/>
</dbReference>
<feature type="compositionally biased region" description="Polar residues" evidence="2">
    <location>
        <begin position="1479"/>
        <end position="1497"/>
    </location>
</feature>
<evidence type="ECO:0000256" key="1">
    <source>
        <dbReference type="ARBA" id="ARBA00022737"/>
    </source>
</evidence>
<dbReference type="Gene3D" id="2.30.29.30">
    <property type="entry name" value="Pleckstrin-homology domain (PH domain)/Phosphotyrosine-binding domain (PTB)"/>
    <property type="match status" value="2"/>
</dbReference>
<dbReference type="SMART" id="SM00233">
    <property type="entry name" value="PH"/>
    <property type="match status" value="2"/>
</dbReference>
<dbReference type="Ensembl" id="ENSSAUT00010063169.1">
    <property type="protein sequence ID" value="ENSSAUP00010060232.1"/>
    <property type="gene ID" value="ENSSAUG00010024417.1"/>
</dbReference>
<dbReference type="Pfam" id="PF18385">
    <property type="entry name" value="Tiam_CC_Ex"/>
    <property type="match status" value="1"/>
</dbReference>
<dbReference type="Pfam" id="PF00621">
    <property type="entry name" value="RhoGEF"/>
    <property type="match status" value="1"/>
</dbReference>
<dbReference type="InterPro" id="IPR001849">
    <property type="entry name" value="PH_domain"/>
</dbReference>
<proteinExistence type="predicted"/>
<dbReference type="Proteomes" id="UP000472265">
    <property type="component" value="Chromosome 16"/>
</dbReference>
<protein>
    <submittedName>
        <fullName evidence="6">TIAM Rac1 associated GEF 2</fullName>
    </submittedName>
</protein>
<keyword evidence="1" id="KW-0677">Repeat</keyword>
<feature type="compositionally biased region" description="Basic and acidic residues" evidence="2">
    <location>
        <begin position="1405"/>
        <end position="1418"/>
    </location>
</feature>
<dbReference type="FunFam" id="1.20.900.10:FF:000012">
    <property type="entry name" value="T cell lymphoma invasion and metastasis 1"/>
    <property type="match status" value="1"/>
</dbReference>
<dbReference type="InParanoid" id="A0A671YFX2"/>
<evidence type="ECO:0000313" key="6">
    <source>
        <dbReference type="Ensembl" id="ENSSAUP00010060232.1"/>
    </source>
</evidence>
<gene>
    <name evidence="6" type="primary">TIAM2</name>
    <name evidence="6" type="synonym">tiam2a</name>
</gene>
<keyword evidence="7" id="KW-1185">Reference proteome</keyword>
<feature type="domain" description="PDZ" evidence="5">
    <location>
        <begin position="848"/>
        <end position="909"/>
    </location>
</feature>
<dbReference type="InterPro" id="IPR036034">
    <property type="entry name" value="PDZ_sf"/>
</dbReference>
<dbReference type="Gene3D" id="6.10.140.680">
    <property type="match status" value="1"/>
</dbReference>
<sequence length="1657" mass="183269">MGNSESQYSIQGPKGTSFVFPGKQRPCSLKLRSAKDDALSPHTWWKSAPVGSGYKARCVGRGCLSPPKSRQPYSPRHYDYVSRGARGSPSFHRSPGCGIRRRHVSHDYEDNPYGAELNGHALNGHSDEHEALEEQSSPRVVIKKDGSLRVEFTNTSGNPLLLDEASGPVQLLKFSPNLESASTPSLPGSSGSRQDGHCSAPPPASTSSTARTSKGSSLSSDGSWYDSPWGPSTELCEQDQPCSASRTLVSSPLHQLDSFTEQSPPMSITDLYKNSTMAVTFPTARDLSSQLQEPPSGQRPHRASFASVLDVPLEEECPEVRQYSSYTLPCRRPKENVEPDFVFHKKDSIKNRIRRLSDWTGSLSRKKRKSQETRYKDLSDAFDSGVDGLTADTSSPSQVSSLVWFPGASRAQSSGAIHQTTSDAVRQNIYENFMRELETGTGQGGGGSGERREPSTGTEEGESSSESAEGSMEQLDQLFEKEQGVVRRAGWLSFKPLVTLHKDRKLELVTRRKWKQYWVTLKGCTLLFYETYGKGSPEQELSPRYALLAEDSIVQAVPEHPKKENVFCLSNSYGDVYLFQASNQTDLENWVTAIHSASASLLAKRQGKEDTVRLLRSQVRGLLQKIDMDGKMKKMAELQLTVVSDPKNRKAIENQIQQWEQNLERFNMDLFRMRCYLASLQGGELPNPKSLLAIASRPTKTTLGRLGIFSVSSFHALICSRDEATLRRRSLSLTYRQRKRGLFSSLKGLDNLTKRGRDKRPSASQRLDVLTNIYSMSPPEGGVWDSISGATDVLTCVHMPDGLTVQVPVRRDETATDLLSAACKVGIAELLRDVVNDQLEVVPVNVFTLHMSRQSSSGDYGFAVTGHIDSQRNSRIFVSEVLPDGLAFNEGLRPGDEILVLNGRSVSSLDLALIQTLFAEQTLHLSLRRDGPPPPTVCPFAVYVCVLCSPVRTLVPPPVQRETLSPFIIIIPHSRSSGVDVDTVCTLYQSFQEGTGSGPRDLMDDTKEALPRQGGGTTGEATLLRPCPKHMSATERLRKVIQELVDTEKSYVKDLTCLFEIYLKPLQNETFLTLDEMESLFGSLPEMLDFQRVFLQTLEERIASSPDFSTLETPSQFKKLLFSLGGSFLYYADHFKLYSGFCANHIKVQKVLERAKTDQAFKEFLDARNPTKQHSSTLESYLIKPVQRVLKYPLLLRELVSLTDADSEEHYHLTEALKAMEKVASHINEMQKIYEDYGSVFDQLVAEQTGHDKEVTEISMGEFLMHSSVVWLNPHPSLGRMRKDPEMTVFVFKKAVILVYRENNKLKKKMVSLVSTNPRSALSHGDPDPFKFRWLIPLSALQVRLGNTAGTESSCIWELIHSRSEVEGRPETVFQLCSSVPESKVNIIKVIRSILRENVRRNMRSEGTLERGCKERMAPLRSTLPSSARLGSSRASWLCKQPLGDLSAQAGNPKLGPDSDEGSLSSGTYSLSGAPPPSASDSQNWSQAPGSNSQPRSASAVKESDILSDEDDDGFSEGGTRRDSGDSSSPTSAIEAQFLQLQLSEDAVSKCAPAPCVQPEGAGDTPETQHKLLRGHFNAVKRKPSSFRRSQGALLNMKAHSRSLDSQADAASPSAVVDFNTLLEREFSVQSLTSVVNEDCFYDQTESCATDSADTTS</sequence>
<dbReference type="InterPro" id="IPR001478">
    <property type="entry name" value="PDZ"/>
</dbReference>
<feature type="compositionally biased region" description="Polar residues" evidence="2">
    <location>
        <begin position="1"/>
        <end position="10"/>
    </location>
</feature>
<dbReference type="PROSITE" id="PS50010">
    <property type="entry name" value="DH_2"/>
    <property type="match status" value="1"/>
</dbReference>
<evidence type="ECO:0000259" key="3">
    <source>
        <dbReference type="PROSITE" id="PS50003"/>
    </source>
</evidence>
<dbReference type="CDD" id="cd01255">
    <property type="entry name" value="PH2_Tiam1_2"/>
    <property type="match status" value="1"/>
</dbReference>
<dbReference type="GO" id="GO:0005085">
    <property type="term" value="F:guanyl-nucleotide exchange factor activity"/>
    <property type="evidence" value="ECO:0007669"/>
    <property type="project" value="InterPro"/>
</dbReference>
<dbReference type="SUPFAM" id="SSF48065">
    <property type="entry name" value="DBL homology domain (DH-domain)"/>
    <property type="match status" value="1"/>
</dbReference>
<dbReference type="InterPro" id="IPR055230">
    <property type="entry name" value="PH_Tiam1/2"/>
</dbReference>
<name>A0A671YFX2_SPAAU</name>
<feature type="region of interest" description="Disordered" evidence="2">
    <location>
        <begin position="1"/>
        <end position="22"/>
    </location>
</feature>
<dbReference type="SUPFAM" id="SSF50156">
    <property type="entry name" value="PDZ domain-like"/>
    <property type="match status" value="1"/>
</dbReference>
<reference evidence="6" key="1">
    <citation type="submission" date="2021-04" db="EMBL/GenBank/DDBJ databases">
        <authorList>
            <consortium name="Wellcome Sanger Institute Data Sharing"/>
        </authorList>
    </citation>
    <scope>NUCLEOTIDE SEQUENCE [LARGE SCALE GENOMIC DNA]</scope>
</reference>
<reference evidence="6" key="3">
    <citation type="submission" date="2025-09" db="UniProtKB">
        <authorList>
            <consortium name="Ensembl"/>
        </authorList>
    </citation>
    <scope>IDENTIFICATION</scope>
</reference>
<feature type="region of interest" description="Disordered" evidence="2">
    <location>
        <begin position="1448"/>
        <end position="1536"/>
    </location>
</feature>
<accession>A0A671YFX2</accession>
<feature type="compositionally biased region" description="Polar residues" evidence="2">
    <location>
        <begin position="178"/>
        <end position="193"/>
    </location>
</feature>
<dbReference type="Pfam" id="PF00595">
    <property type="entry name" value="PDZ"/>
    <property type="match status" value="1"/>
</dbReference>
<dbReference type="SUPFAM" id="SSF50729">
    <property type="entry name" value="PH domain-like"/>
    <property type="match status" value="2"/>
</dbReference>
<feature type="domain" description="PH" evidence="3">
    <location>
        <begin position="485"/>
        <end position="599"/>
    </location>
</feature>
<organism evidence="6 7">
    <name type="scientific">Sparus aurata</name>
    <name type="common">Gilthead sea bream</name>
    <dbReference type="NCBI Taxonomy" id="8175"/>
    <lineage>
        <taxon>Eukaryota</taxon>
        <taxon>Metazoa</taxon>
        <taxon>Chordata</taxon>
        <taxon>Craniata</taxon>
        <taxon>Vertebrata</taxon>
        <taxon>Euteleostomi</taxon>
        <taxon>Actinopterygii</taxon>
        <taxon>Neopterygii</taxon>
        <taxon>Teleostei</taxon>
        <taxon>Neoteleostei</taxon>
        <taxon>Acanthomorphata</taxon>
        <taxon>Eupercaria</taxon>
        <taxon>Spariformes</taxon>
        <taxon>Sparidae</taxon>
        <taxon>Sparus</taxon>
    </lineage>
</organism>
<dbReference type="PROSITE" id="PS50003">
    <property type="entry name" value="PH_DOMAIN"/>
    <property type="match status" value="1"/>
</dbReference>
<dbReference type="CDD" id="cd01230">
    <property type="entry name" value="PH1_Tiam1_2"/>
    <property type="match status" value="1"/>
</dbReference>
<dbReference type="InterPro" id="IPR001331">
    <property type="entry name" value="GDS_CDC24_CS"/>
</dbReference>
<feature type="compositionally biased region" description="Low complexity" evidence="2">
    <location>
        <begin position="205"/>
        <end position="227"/>
    </location>
</feature>
<feature type="compositionally biased region" description="Acidic residues" evidence="2">
    <location>
        <begin position="1506"/>
        <end position="1515"/>
    </location>
</feature>
<dbReference type="PANTHER" id="PTHR46001:SF5">
    <property type="entry name" value="RHO GUANINE NUCLEOTIDE EXCHANGE FACTOR TIAM2"/>
    <property type="match status" value="1"/>
</dbReference>
<evidence type="ECO:0000256" key="2">
    <source>
        <dbReference type="SAM" id="MobiDB-lite"/>
    </source>
</evidence>
<dbReference type="OMA" id="KSHQPYA"/>
<feature type="region of interest" description="Disordered" evidence="2">
    <location>
        <begin position="178"/>
        <end position="248"/>
    </location>
</feature>
<dbReference type="CDD" id="cd00160">
    <property type="entry name" value="RhoGEF"/>
    <property type="match status" value="1"/>
</dbReference>
<dbReference type="Pfam" id="PF00169">
    <property type="entry name" value="PH"/>
    <property type="match status" value="1"/>
</dbReference>
<evidence type="ECO:0000259" key="5">
    <source>
        <dbReference type="PROSITE" id="PS50106"/>
    </source>
</evidence>
<dbReference type="InterPro" id="IPR043537">
    <property type="entry name" value="Tiam1/Tiam2/Sif"/>
</dbReference>
<dbReference type="GO" id="GO:0007264">
    <property type="term" value="P:small GTPase-mediated signal transduction"/>
    <property type="evidence" value="ECO:0007669"/>
    <property type="project" value="InterPro"/>
</dbReference>
<feature type="compositionally biased region" description="Low complexity" evidence="2">
    <location>
        <begin position="464"/>
        <end position="473"/>
    </location>
</feature>
<feature type="region of interest" description="Disordered" evidence="2">
    <location>
        <begin position="1405"/>
        <end position="1428"/>
    </location>
</feature>
<feature type="compositionally biased region" description="Low complexity" evidence="2">
    <location>
        <begin position="1462"/>
        <end position="1473"/>
    </location>
</feature>
<evidence type="ECO:0000313" key="7">
    <source>
        <dbReference type="Proteomes" id="UP000472265"/>
    </source>
</evidence>
<feature type="domain" description="DH" evidence="4">
    <location>
        <begin position="1036"/>
        <end position="1230"/>
    </location>
</feature>
<dbReference type="Gene3D" id="1.20.900.10">
    <property type="entry name" value="Dbl homology (DH) domain"/>
    <property type="match status" value="1"/>
</dbReference>
<dbReference type="PANTHER" id="PTHR46001">
    <property type="entry name" value="TIAM (MAMMALIAN TUMOR INVASION AND METASTASIS FACTOR) HOMOLOG"/>
    <property type="match status" value="1"/>
</dbReference>
<dbReference type="Gene3D" id="2.30.42.10">
    <property type="match status" value="1"/>
</dbReference>
<dbReference type="PROSITE" id="PS00741">
    <property type="entry name" value="DH_1"/>
    <property type="match status" value="1"/>
</dbReference>
<dbReference type="InterPro" id="IPR000219">
    <property type="entry name" value="DH_dom"/>
</dbReference>
<dbReference type="SMART" id="SM00228">
    <property type="entry name" value="PDZ"/>
    <property type="match status" value="1"/>
</dbReference>
<feature type="region of interest" description="Disordered" evidence="2">
    <location>
        <begin position="438"/>
        <end position="473"/>
    </location>
</feature>
<dbReference type="PROSITE" id="PS50106">
    <property type="entry name" value="PDZ"/>
    <property type="match status" value="1"/>
</dbReference>
<dbReference type="Pfam" id="PF23014">
    <property type="entry name" value="PH_Tiam1"/>
    <property type="match status" value="1"/>
</dbReference>